<organism evidence="1 2">
    <name type="scientific">Symbiodinium natans</name>
    <dbReference type="NCBI Taxonomy" id="878477"/>
    <lineage>
        <taxon>Eukaryota</taxon>
        <taxon>Sar</taxon>
        <taxon>Alveolata</taxon>
        <taxon>Dinophyceae</taxon>
        <taxon>Suessiales</taxon>
        <taxon>Symbiodiniaceae</taxon>
        <taxon>Symbiodinium</taxon>
    </lineage>
</organism>
<evidence type="ECO:0000313" key="2">
    <source>
        <dbReference type="Proteomes" id="UP000604046"/>
    </source>
</evidence>
<dbReference type="EMBL" id="CAJNDS010002084">
    <property type="protein sequence ID" value="CAE7316077.1"/>
    <property type="molecule type" value="Genomic_DNA"/>
</dbReference>
<protein>
    <submittedName>
        <fullName evidence="1">Uncharacterized protein</fullName>
    </submittedName>
</protein>
<name>A0A812NNE1_9DINO</name>
<accession>A0A812NNE1</accession>
<comment type="caution">
    <text evidence="1">The sequence shown here is derived from an EMBL/GenBank/DDBJ whole genome shotgun (WGS) entry which is preliminary data.</text>
</comment>
<evidence type="ECO:0000313" key="1">
    <source>
        <dbReference type="EMBL" id="CAE7316077.1"/>
    </source>
</evidence>
<keyword evidence="2" id="KW-1185">Reference proteome</keyword>
<proteinExistence type="predicted"/>
<gene>
    <name evidence="1" type="ORF">SNAT2548_LOCUS16584</name>
</gene>
<dbReference type="AlphaFoldDB" id="A0A812NNE1"/>
<sequence length="124" mass="13449">MALEITVAGCCKVGSHPDTISVSVAGEIQEQLASAGIPDVAGFLQQTIDAFWATYETGDLDSLKPESKYTELYIEKIYDVRVEGDLVVVMFSPRCVGGVTKGPRCGDCGGEYNVQTKEFEFVEE</sequence>
<dbReference type="Proteomes" id="UP000604046">
    <property type="component" value="Unassembled WGS sequence"/>
</dbReference>
<reference evidence="1" key="1">
    <citation type="submission" date="2021-02" db="EMBL/GenBank/DDBJ databases">
        <authorList>
            <person name="Dougan E. K."/>
            <person name="Rhodes N."/>
            <person name="Thang M."/>
            <person name="Chan C."/>
        </authorList>
    </citation>
    <scope>NUCLEOTIDE SEQUENCE</scope>
</reference>